<reference evidence="2" key="1">
    <citation type="journal article" date="2020" name="Nature">
        <title>Giant virus diversity and host interactions through global metagenomics.</title>
        <authorList>
            <person name="Schulz F."/>
            <person name="Roux S."/>
            <person name="Paez-Espino D."/>
            <person name="Jungbluth S."/>
            <person name="Walsh D.A."/>
            <person name="Denef V.J."/>
            <person name="McMahon K.D."/>
            <person name="Konstantinidis K.T."/>
            <person name="Eloe-Fadrosh E.A."/>
            <person name="Kyrpides N.C."/>
            <person name="Woyke T."/>
        </authorList>
    </citation>
    <scope>NUCLEOTIDE SEQUENCE</scope>
    <source>
        <strain evidence="2">GVMAG-S-1041349-163</strain>
    </source>
</reference>
<accession>A0A6C0JUW7</accession>
<dbReference type="Gene3D" id="3.90.70.80">
    <property type="match status" value="1"/>
</dbReference>
<evidence type="ECO:0000313" key="2">
    <source>
        <dbReference type="EMBL" id="QHU07688.1"/>
    </source>
</evidence>
<evidence type="ECO:0000256" key="1">
    <source>
        <dbReference type="SAM" id="MobiDB-lite"/>
    </source>
</evidence>
<feature type="compositionally biased region" description="Polar residues" evidence="1">
    <location>
        <begin position="129"/>
        <end position="139"/>
    </location>
</feature>
<protein>
    <recommendedName>
        <fullName evidence="3">OTU domain-containing protein</fullName>
    </recommendedName>
</protein>
<sequence>MSSSKEKLQKEIKNLEAEVERQRPFKENSAILQNKYYATCDLLYEKRDLLNMMIGEEFEESKRTIRSLSKENRKSEQAFCESFEQGLKLVEAGNQLELGSDDKDEEFQRALEESMKFFNPASNRCGKSKTPSPRDQPGTSKEYDFTNVSPRDFVFKRVNDIWRLQTCRKFSLTNVQWPDLSGVLSDDVVQLSRYGPAPTLTTGADLVHSSKNSELSIIGDGHCFFRCLSLEITGTQKNHERIRSLIEQHIKKYGLPGPMADMSVEKYYSSYKDNNYAQEGEIVTAMIIFNINLLIWKRIQFKTKEWEEKYAWTSPFAFDKNKKTIYMVVEGVFEGDKKNSLVSENHFQLVLNVT</sequence>
<feature type="region of interest" description="Disordered" evidence="1">
    <location>
        <begin position="120"/>
        <end position="144"/>
    </location>
</feature>
<name>A0A6C0JUW7_9ZZZZ</name>
<dbReference type="AlphaFoldDB" id="A0A6C0JUW7"/>
<proteinExistence type="predicted"/>
<evidence type="ECO:0008006" key="3">
    <source>
        <dbReference type="Google" id="ProtNLM"/>
    </source>
</evidence>
<dbReference type="EMBL" id="MN740685">
    <property type="protein sequence ID" value="QHU07688.1"/>
    <property type="molecule type" value="Genomic_DNA"/>
</dbReference>
<organism evidence="2">
    <name type="scientific">viral metagenome</name>
    <dbReference type="NCBI Taxonomy" id="1070528"/>
    <lineage>
        <taxon>unclassified sequences</taxon>
        <taxon>metagenomes</taxon>
        <taxon>organismal metagenomes</taxon>
    </lineage>
</organism>